<feature type="region of interest" description="Disordered" evidence="1">
    <location>
        <begin position="181"/>
        <end position="203"/>
    </location>
</feature>
<dbReference type="InterPro" id="IPR000195">
    <property type="entry name" value="Rab-GAP-TBC_dom"/>
</dbReference>
<sequence length="394" mass="44779">MRRRRTCEAFDEELGRDIIDLDNLARMAWNGVPPERRRTVWMLLVGYLPANASRREATVRRKRGEFEEALRLHFHVSPGARSQRDQGTLRQILVDVPRTCPGIPLFAQEGIQNLMIRVLYVWSIRHPASGYVQGMNDLLAIFIMVFAAAAEADLDTVDHATFGRGGFATFDSDLDDDLAPARPAEVGLPPSRRGPRGQPHSHVEGLDASRFSQQTLDEIAADTYWCLSKVLDSIHDHYTHTQPGLRRATTQVEGLLRRVDSDLFKHLMEECMPILQITFRWINCLLTRELPLRVIMRLWDTCLAETSGFEKFFPYVCAAFLCHFSETLRHLQAEDLHLFLQDLPTKDWTDDDVETLLSEAYILSTLFQDAPSHLALKEAQASLAAMIDPLARTG</sequence>
<dbReference type="Gene3D" id="1.10.10.750">
    <property type="entry name" value="Ypt/Rab-GAP domain of gyp1p, domain 1"/>
    <property type="match status" value="1"/>
</dbReference>
<dbReference type="PROSITE" id="PS50086">
    <property type="entry name" value="TBC_RABGAP"/>
    <property type="match status" value="1"/>
</dbReference>
<organism evidence="3 4">
    <name type="scientific">Chrysophaeum taylorii</name>
    <dbReference type="NCBI Taxonomy" id="2483200"/>
    <lineage>
        <taxon>Eukaryota</taxon>
        <taxon>Sar</taxon>
        <taxon>Stramenopiles</taxon>
        <taxon>Ochrophyta</taxon>
        <taxon>Pelagophyceae</taxon>
        <taxon>Pelagomonadales</taxon>
        <taxon>Pelagomonadaceae</taxon>
        <taxon>Chrysophaeum</taxon>
    </lineage>
</organism>
<dbReference type="InterPro" id="IPR035969">
    <property type="entry name" value="Rab-GAP_TBC_sf"/>
</dbReference>
<accession>A0AAD7XNX7</accession>
<proteinExistence type="predicted"/>
<dbReference type="AlphaFoldDB" id="A0AAD7XNX7"/>
<dbReference type="PANTHER" id="PTHR22957:SF26">
    <property type="entry name" value="LD44506P"/>
    <property type="match status" value="1"/>
</dbReference>
<evidence type="ECO:0000259" key="2">
    <source>
        <dbReference type="PROSITE" id="PS50086"/>
    </source>
</evidence>
<dbReference type="Gene3D" id="1.10.472.80">
    <property type="entry name" value="Ypt/Rab-GAP domain of gyp1p, domain 3"/>
    <property type="match status" value="1"/>
</dbReference>
<dbReference type="Pfam" id="PF00566">
    <property type="entry name" value="RabGAP-TBC"/>
    <property type="match status" value="2"/>
</dbReference>
<evidence type="ECO:0000313" key="4">
    <source>
        <dbReference type="Proteomes" id="UP001230188"/>
    </source>
</evidence>
<dbReference type="EMBL" id="JAQMWT010000240">
    <property type="protein sequence ID" value="KAJ8606916.1"/>
    <property type="molecule type" value="Genomic_DNA"/>
</dbReference>
<feature type="domain" description="Rab-GAP TBC" evidence="2">
    <location>
        <begin position="31"/>
        <end position="306"/>
    </location>
</feature>
<comment type="caution">
    <text evidence="3">The sequence shown here is derived from an EMBL/GenBank/DDBJ whole genome shotgun (WGS) entry which is preliminary data.</text>
</comment>
<dbReference type="Proteomes" id="UP001230188">
    <property type="component" value="Unassembled WGS sequence"/>
</dbReference>
<gene>
    <name evidence="3" type="ORF">CTAYLR_008621</name>
</gene>
<evidence type="ECO:0000313" key="3">
    <source>
        <dbReference type="EMBL" id="KAJ8606916.1"/>
    </source>
</evidence>
<protein>
    <recommendedName>
        <fullName evidence="2">Rab-GAP TBC domain-containing protein</fullName>
    </recommendedName>
</protein>
<dbReference type="PANTHER" id="PTHR22957">
    <property type="entry name" value="TBC1 DOMAIN FAMILY MEMBER GTPASE-ACTIVATING PROTEIN"/>
    <property type="match status" value="1"/>
</dbReference>
<reference evidence="3" key="1">
    <citation type="submission" date="2023-01" db="EMBL/GenBank/DDBJ databases">
        <title>Metagenome sequencing of chrysophaentin producing Chrysophaeum taylorii.</title>
        <authorList>
            <person name="Davison J."/>
            <person name="Bewley C."/>
        </authorList>
    </citation>
    <scope>NUCLEOTIDE SEQUENCE</scope>
    <source>
        <strain evidence="3">NIES-1699</strain>
    </source>
</reference>
<dbReference type="Gene3D" id="1.10.8.270">
    <property type="entry name" value="putative rabgap domain of human tbc1 domain family member 14 like domains"/>
    <property type="match status" value="1"/>
</dbReference>
<dbReference type="GO" id="GO:0005096">
    <property type="term" value="F:GTPase activator activity"/>
    <property type="evidence" value="ECO:0007669"/>
    <property type="project" value="TreeGrafter"/>
</dbReference>
<dbReference type="SUPFAM" id="SSF47923">
    <property type="entry name" value="Ypt/Rab-GAP domain of gyp1p"/>
    <property type="match status" value="2"/>
</dbReference>
<keyword evidence="4" id="KW-1185">Reference proteome</keyword>
<evidence type="ECO:0000256" key="1">
    <source>
        <dbReference type="SAM" id="MobiDB-lite"/>
    </source>
</evidence>
<dbReference type="SMART" id="SM00164">
    <property type="entry name" value="TBC"/>
    <property type="match status" value="1"/>
</dbReference>
<name>A0AAD7XNX7_9STRA</name>